<dbReference type="Pfam" id="PF00004">
    <property type="entry name" value="AAA"/>
    <property type="match status" value="3"/>
</dbReference>
<evidence type="ECO:0000313" key="8">
    <source>
        <dbReference type="Proteomes" id="UP001188597"/>
    </source>
</evidence>
<gene>
    <name evidence="7" type="ORF">RJ639_029165</name>
</gene>
<dbReference type="EMBL" id="JAVXUP010000047">
    <property type="protein sequence ID" value="KAK3040821.1"/>
    <property type="molecule type" value="Genomic_DNA"/>
</dbReference>
<keyword evidence="8" id="KW-1185">Reference proteome</keyword>
<dbReference type="InterPro" id="IPR003960">
    <property type="entry name" value="ATPase_AAA_CS"/>
</dbReference>
<dbReference type="Gene3D" id="6.10.280.40">
    <property type="match status" value="3"/>
</dbReference>
<dbReference type="PROSITE" id="PS00674">
    <property type="entry name" value="AAA"/>
    <property type="match status" value="3"/>
</dbReference>
<comment type="catalytic activity">
    <reaction evidence="5">
        <text>ATP + H2O = ADP + phosphate + H(+)</text>
        <dbReference type="Rhea" id="RHEA:13065"/>
        <dbReference type="ChEBI" id="CHEBI:15377"/>
        <dbReference type="ChEBI" id="CHEBI:15378"/>
        <dbReference type="ChEBI" id="CHEBI:30616"/>
        <dbReference type="ChEBI" id="CHEBI:43474"/>
        <dbReference type="ChEBI" id="CHEBI:456216"/>
    </reaction>
</comment>
<comment type="caution">
    <text evidence="7">The sequence shown here is derived from an EMBL/GenBank/DDBJ whole genome shotgun (WGS) entry which is preliminary data.</text>
</comment>
<accession>A0AA88X6F6</accession>
<dbReference type="SUPFAM" id="SSF52540">
    <property type="entry name" value="P-loop containing nucleoside triphosphate hydrolases"/>
    <property type="match status" value="3"/>
</dbReference>
<keyword evidence="3" id="KW-0378">Hydrolase</keyword>
<evidence type="ECO:0000256" key="3">
    <source>
        <dbReference type="ARBA" id="ARBA00022801"/>
    </source>
</evidence>
<evidence type="ECO:0000256" key="5">
    <source>
        <dbReference type="ARBA" id="ARBA00049360"/>
    </source>
</evidence>
<sequence length="1456" mass="164291">MFSLANMPTTSVVLSTYTTFAASAMLVRTVLNEVQNMTNQLLPKAVQEKIVSKLGGLIGNFSPNMSVIIDEYNGITLNEIYEASVIYVRTIMSPSVERLKVSKAAQDKNFSVTVGKGEKIVDTFGEIQVTWEMICIESQKTNCDEGYFSSANVERKSVELTFNRKYKEKVLNCYLPHVIEKSRAIKHESKAVKLSSLGNFNGETDFNHPSSFNTLAMDPALKKEVLNDLDRFVKRRDFYKRVGKAWKRGYLLYGPPGTGKSSLIAAMANHLKFNIYDLELTSLYSNSDLRQLLVSTANRSILVIEDIDCSVELQNRQAGGYNQGDTQLTLSGLLNFIDGLWSSCGDERIIVFTTNHKDKLDPALLRPGRMDMHIHMSYCTPGGFRTLASNYLGIKSHNMFSEIEKLVTEVEVTPAEIAEELMKSEEADAALGELVKFLRTKKFEKCESKGEKRKEADEKENGSEEIKVTQFKHEIAYVLRLVHIKAAKAASWRIHFRAVKAKLAHEKGRRSSMLHSIPSKSLEEQQVQFTYSHNMFSQANMPTTSVVLSTYTTFAASAMLVRTVLSEVQNMTNQLLPKGVQEKIVSKLGGLIGNFSPNMSVIIDEYNGITPNEIYGASEIYMRTIISPSVERLKVSKAARDKNFSVTVGKGEKIVDTFGEIQVTWEMICVESQKTNCDEGYFSCENVERKSVELTFNRKYKEKVLNCYLPHVMEKSRAIKHESKVVKLSSLGNFYGDTDFNHPSTFDTLAMDPALKKEVLDDLDRFVKRRDFYKRVGKAWKRGYLLYGPPGTGKSSLIAAMANYLKFNIYDLELTNLHSNSDLRRLLVSTANRSILVIEDIDCSVELQDRQAGGSNQSETQLTLSGLLNFIDGLWSSCGDERIIVFTTNRKDKLDPALLRPGRMDMHIHMSYCTPGGFRTLASNYLGIKSHNMFSEIEKLVTEVEVTPAEIAEELMRSEEADAALGELVKFLRTKKFEKCESKGKKRKEADEKENGSEEIKSFISKAPIKIMFSPANTPSAAAVLSAYTAFAASAMLIRTVLNEVRNMINHFIPNRLQEKIISKLEGLLGNLSAQMTLIIDEQSGLTINQVYEASEIYLTTKITPSIQRLKVSKAPRDKKISVTINKGEKVVDTFEGIEVRWEMVCVENKRPKYDDASEHRSFELTFNKKDRDVVLTSYLPHVMEKSKAIKEQNNVVKLFSDKSDGRHTKSINFEHPSTFDTLAMDPILKKELIDDLDRFVKRKDYYRRVGKAWKRGYLLYGPPGTGKSSLIAAMANYLKFNVYDLELQNLKKNSDLRRLLVSTENRSILVIEDIDCSVELQNRQVLTLSGLLNFIDGLWSSCGDERIIVFTTNHKDKLDPALLRPGRMDMHIHMSYCTPPAFKFLASNYLGIDTHGTFGDIEKLISEVEVTPADIAEELMKSEEADVSLGGVLKFLRAKKMEITEVKVEGHDVEI</sequence>
<evidence type="ECO:0000256" key="1">
    <source>
        <dbReference type="ARBA" id="ARBA00001946"/>
    </source>
</evidence>
<feature type="domain" description="AAA+ ATPase" evidence="6">
    <location>
        <begin position="780"/>
        <end position="914"/>
    </location>
</feature>
<feature type="domain" description="AAA+ ATPase" evidence="6">
    <location>
        <begin position="246"/>
        <end position="380"/>
    </location>
</feature>
<dbReference type="Proteomes" id="UP001188597">
    <property type="component" value="Unassembled WGS sequence"/>
</dbReference>
<name>A0AA88X6F6_9ASTE</name>
<dbReference type="PANTHER" id="PTHR23070">
    <property type="entry name" value="BCS1 AAA-TYPE ATPASE"/>
    <property type="match status" value="1"/>
</dbReference>
<feature type="domain" description="AAA+ ATPase" evidence="6">
    <location>
        <begin position="1254"/>
        <end position="1379"/>
    </location>
</feature>
<dbReference type="InterPro" id="IPR003593">
    <property type="entry name" value="AAA+_ATPase"/>
</dbReference>
<dbReference type="InterPro" id="IPR058017">
    <property type="entry name" value="At3g28540-like_C"/>
</dbReference>
<dbReference type="Pfam" id="PF14363">
    <property type="entry name" value="AAA_assoc"/>
    <property type="match status" value="3"/>
</dbReference>
<protein>
    <recommendedName>
        <fullName evidence="6">AAA+ ATPase domain-containing protein</fullName>
    </recommendedName>
</protein>
<evidence type="ECO:0000313" key="7">
    <source>
        <dbReference type="EMBL" id="KAK3040821.1"/>
    </source>
</evidence>
<dbReference type="Pfam" id="PF25568">
    <property type="entry name" value="AAA_lid_At3g28540"/>
    <property type="match status" value="3"/>
</dbReference>
<keyword evidence="4" id="KW-0460">Magnesium</keyword>
<dbReference type="GO" id="GO:0006950">
    <property type="term" value="P:response to stress"/>
    <property type="evidence" value="ECO:0007669"/>
    <property type="project" value="UniProtKB-ARBA"/>
</dbReference>
<evidence type="ECO:0000259" key="6">
    <source>
        <dbReference type="SMART" id="SM00382"/>
    </source>
</evidence>
<dbReference type="CDD" id="cd19510">
    <property type="entry name" value="RecA-like_BCS1"/>
    <property type="match status" value="3"/>
</dbReference>
<dbReference type="GO" id="GO:0005524">
    <property type="term" value="F:ATP binding"/>
    <property type="evidence" value="ECO:0007669"/>
    <property type="project" value="InterPro"/>
</dbReference>
<dbReference type="InterPro" id="IPR050747">
    <property type="entry name" value="Mitochondrial_chaperone_BCS1"/>
</dbReference>
<dbReference type="InterPro" id="IPR003959">
    <property type="entry name" value="ATPase_AAA_core"/>
</dbReference>
<proteinExistence type="inferred from homology"/>
<evidence type="ECO:0000256" key="2">
    <source>
        <dbReference type="ARBA" id="ARBA00007448"/>
    </source>
</evidence>
<dbReference type="GO" id="GO:0016887">
    <property type="term" value="F:ATP hydrolysis activity"/>
    <property type="evidence" value="ECO:0007669"/>
    <property type="project" value="InterPro"/>
</dbReference>
<comment type="similarity">
    <text evidence="2">Belongs to the AAA ATPase family. BCS1 subfamily.</text>
</comment>
<comment type="cofactor">
    <cofactor evidence="1">
        <name>Mg(2+)</name>
        <dbReference type="ChEBI" id="CHEBI:18420"/>
    </cofactor>
</comment>
<reference evidence="7" key="1">
    <citation type="submission" date="2022-12" db="EMBL/GenBank/DDBJ databases">
        <title>Draft genome assemblies for two species of Escallonia (Escalloniales).</title>
        <authorList>
            <person name="Chanderbali A."/>
            <person name="Dervinis C."/>
            <person name="Anghel I."/>
            <person name="Soltis D."/>
            <person name="Soltis P."/>
            <person name="Zapata F."/>
        </authorList>
    </citation>
    <scope>NUCLEOTIDE SEQUENCE</scope>
    <source>
        <strain evidence="7">UCBG64.0493</strain>
        <tissue evidence="7">Leaf</tissue>
    </source>
</reference>
<organism evidence="7 8">
    <name type="scientific">Escallonia herrerae</name>
    <dbReference type="NCBI Taxonomy" id="1293975"/>
    <lineage>
        <taxon>Eukaryota</taxon>
        <taxon>Viridiplantae</taxon>
        <taxon>Streptophyta</taxon>
        <taxon>Embryophyta</taxon>
        <taxon>Tracheophyta</taxon>
        <taxon>Spermatophyta</taxon>
        <taxon>Magnoliopsida</taxon>
        <taxon>eudicotyledons</taxon>
        <taxon>Gunneridae</taxon>
        <taxon>Pentapetalae</taxon>
        <taxon>asterids</taxon>
        <taxon>campanulids</taxon>
        <taxon>Escalloniales</taxon>
        <taxon>Escalloniaceae</taxon>
        <taxon>Escallonia</taxon>
    </lineage>
</organism>
<dbReference type="SMART" id="SM00382">
    <property type="entry name" value="AAA"/>
    <property type="match status" value="3"/>
</dbReference>
<dbReference type="InterPro" id="IPR027417">
    <property type="entry name" value="P-loop_NTPase"/>
</dbReference>
<evidence type="ECO:0000256" key="4">
    <source>
        <dbReference type="ARBA" id="ARBA00022842"/>
    </source>
</evidence>
<dbReference type="Gene3D" id="3.40.50.300">
    <property type="entry name" value="P-loop containing nucleotide triphosphate hydrolases"/>
    <property type="match status" value="3"/>
</dbReference>
<dbReference type="InterPro" id="IPR025753">
    <property type="entry name" value="AAA_N_dom"/>
</dbReference>